<evidence type="ECO:0000259" key="2">
    <source>
        <dbReference type="PROSITE" id="PS00652"/>
    </source>
</evidence>
<sequence>MGKCFLYLAFVGFLFVLIPNVECTSQPNCKTACKDPCVDQDCKCGTYKDDCDCCDICKKCAGENCIRLANEQCEDGYTCGNPDMSVMEIYTNSDITCIPEA</sequence>
<evidence type="ECO:0000256" key="1">
    <source>
        <dbReference type="SAM" id="SignalP"/>
    </source>
</evidence>
<dbReference type="PROSITE" id="PS00652">
    <property type="entry name" value="TNFR_NGFR_1"/>
    <property type="match status" value="1"/>
</dbReference>
<accession>A0AAV1Z5T1</accession>
<dbReference type="InterPro" id="IPR009030">
    <property type="entry name" value="Growth_fac_rcpt_cys_sf"/>
</dbReference>
<organism evidence="3 4">
    <name type="scientific">Larinioides sclopetarius</name>
    <dbReference type="NCBI Taxonomy" id="280406"/>
    <lineage>
        <taxon>Eukaryota</taxon>
        <taxon>Metazoa</taxon>
        <taxon>Ecdysozoa</taxon>
        <taxon>Arthropoda</taxon>
        <taxon>Chelicerata</taxon>
        <taxon>Arachnida</taxon>
        <taxon>Araneae</taxon>
        <taxon>Araneomorphae</taxon>
        <taxon>Entelegynae</taxon>
        <taxon>Araneoidea</taxon>
        <taxon>Araneidae</taxon>
        <taxon>Larinioides</taxon>
    </lineage>
</organism>
<dbReference type="EMBL" id="CAXIEN010000025">
    <property type="protein sequence ID" value="CAL1266940.1"/>
    <property type="molecule type" value="Genomic_DNA"/>
</dbReference>
<evidence type="ECO:0000313" key="3">
    <source>
        <dbReference type="EMBL" id="CAL1266940.1"/>
    </source>
</evidence>
<feature type="domain" description="TNFR-Cys" evidence="2">
    <location>
        <begin position="42"/>
        <end position="73"/>
    </location>
</feature>
<name>A0AAV1Z5T1_9ARAC</name>
<feature type="signal peptide" evidence="1">
    <location>
        <begin position="1"/>
        <end position="23"/>
    </location>
</feature>
<comment type="caution">
    <text evidence="3">The sequence shown here is derived from an EMBL/GenBank/DDBJ whole genome shotgun (WGS) entry which is preliminary data.</text>
</comment>
<dbReference type="AlphaFoldDB" id="A0AAV1Z5T1"/>
<proteinExistence type="predicted"/>
<keyword evidence="4" id="KW-1185">Reference proteome</keyword>
<dbReference type="Proteomes" id="UP001497382">
    <property type="component" value="Unassembled WGS sequence"/>
</dbReference>
<dbReference type="InterPro" id="IPR001368">
    <property type="entry name" value="TNFR/NGFR_Cys_rich_reg"/>
</dbReference>
<gene>
    <name evidence="3" type="ORF">LARSCL_LOCUS3366</name>
</gene>
<keyword evidence="1" id="KW-0732">Signal</keyword>
<feature type="chain" id="PRO_5043494687" description="TNFR-Cys domain-containing protein" evidence="1">
    <location>
        <begin position="24"/>
        <end position="101"/>
    </location>
</feature>
<reference evidence="3 4" key="1">
    <citation type="submission" date="2024-04" db="EMBL/GenBank/DDBJ databases">
        <authorList>
            <person name="Rising A."/>
            <person name="Reimegard J."/>
            <person name="Sonavane S."/>
            <person name="Akerstrom W."/>
            <person name="Nylinder S."/>
            <person name="Hedman E."/>
            <person name="Kallberg Y."/>
        </authorList>
    </citation>
    <scope>NUCLEOTIDE SEQUENCE [LARGE SCALE GENOMIC DNA]</scope>
</reference>
<evidence type="ECO:0000313" key="4">
    <source>
        <dbReference type="Proteomes" id="UP001497382"/>
    </source>
</evidence>
<dbReference type="SUPFAM" id="SSF57184">
    <property type="entry name" value="Growth factor receptor domain"/>
    <property type="match status" value="1"/>
</dbReference>
<protein>
    <recommendedName>
        <fullName evidence="2">TNFR-Cys domain-containing protein</fullName>
    </recommendedName>
</protein>